<dbReference type="Gene3D" id="3.40.630.30">
    <property type="match status" value="1"/>
</dbReference>
<evidence type="ECO:0000256" key="1">
    <source>
        <dbReference type="ARBA" id="ARBA00022679"/>
    </source>
</evidence>
<evidence type="ECO:0000313" key="5">
    <source>
        <dbReference type="EMBL" id="KAF4308751.1"/>
    </source>
</evidence>
<organism evidence="5 6">
    <name type="scientific">Botryosphaeria dothidea</name>
    <dbReference type="NCBI Taxonomy" id="55169"/>
    <lineage>
        <taxon>Eukaryota</taxon>
        <taxon>Fungi</taxon>
        <taxon>Dikarya</taxon>
        <taxon>Ascomycota</taxon>
        <taxon>Pezizomycotina</taxon>
        <taxon>Dothideomycetes</taxon>
        <taxon>Dothideomycetes incertae sedis</taxon>
        <taxon>Botryosphaeriales</taxon>
        <taxon>Botryosphaeriaceae</taxon>
        <taxon>Botryosphaeria</taxon>
    </lineage>
</organism>
<dbReference type="InterPro" id="IPR016181">
    <property type="entry name" value="Acyl_CoA_acyltransferase"/>
</dbReference>
<dbReference type="Proteomes" id="UP000572817">
    <property type="component" value="Unassembled WGS sequence"/>
</dbReference>
<keyword evidence="6" id="KW-1185">Reference proteome</keyword>
<dbReference type="InterPro" id="IPR051635">
    <property type="entry name" value="SNAT-like"/>
</dbReference>
<comment type="caution">
    <text evidence="5">The sequence shown here is derived from an EMBL/GenBank/DDBJ whole genome shotgun (WGS) entry which is preliminary data.</text>
</comment>
<protein>
    <submittedName>
        <fullName evidence="5">Polyamine acetyltransferase</fullName>
    </submittedName>
</protein>
<evidence type="ECO:0000313" key="6">
    <source>
        <dbReference type="Proteomes" id="UP000572817"/>
    </source>
</evidence>
<name>A0A8H4IWC3_9PEZI</name>
<dbReference type="PROSITE" id="PS51186">
    <property type="entry name" value="GNAT"/>
    <property type="match status" value="1"/>
</dbReference>
<feature type="domain" description="N-acetyltransferase" evidence="4">
    <location>
        <begin position="97"/>
        <end position="254"/>
    </location>
</feature>
<feature type="region of interest" description="Disordered" evidence="3">
    <location>
        <begin position="147"/>
        <end position="171"/>
    </location>
</feature>
<accession>A0A8H4IWC3</accession>
<sequence>MPRDLESEKATLAGLPPLTKSPAQDSEGASVDNRDPGDKLMHDMQKGRQRDELHPLVQTLNPSYIDSCVKLEDAAFPEGQRGSREKFIYRLTVCGELSLGLFTTSEDAPGHVATVSTAHVVESGAPQRKEFLLAMVCATKTRNELVSDDDMTVPPSWREQPYPSNATAGHQEEGRTIAIHSLAVEPEFQRRGLGKTLLKAYIQRMQNSGVADRISILTYDRLVPFYESVGFENRGSSKVQYGGGGWVDMVLVFPDNPNGPKKGSD</sequence>
<gene>
    <name evidence="5" type="ORF">GTA08_BOTSDO03962</name>
</gene>
<dbReference type="PANTHER" id="PTHR10908">
    <property type="entry name" value="SEROTONIN N-ACETYLTRANSFERASE"/>
    <property type="match status" value="1"/>
</dbReference>
<keyword evidence="2" id="KW-0012">Acyltransferase</keyword>
<evidence type="ECO:0000256" key="2">
    <source>
        <dbReference type="ARBA" id="ARBA00023315"/>
    </source>
</evidence>
<dbReference type="SUPFAM" id="SSF55729">
    <property type="entry name" value="Acyl-CoA N-acyltransferases (Nat)"/>
    <property type="match status" value="1"/>
</dbReference>
<dbReference type="Pfam" id="PF13673">
    <property type="entry name" value="Acetyltransf_10"/>
    <property type="match status" value="1"/>
</dbReference>
<feature type="region of interest" description="Disordered" evidence="3">
    <location>
        <begin position="1"/>
        <end position="52"/>
    </location>
</feature>
<evidence type="ECO:0000259" key="4">
    <source>
        <dbReference type="PROSITE" id="PS51186"/>
    </source>
</evidence>
<dbReference type="EMBL" id="WWBZ02000022">
    <property type="protein sequence ID" value="KAF4308751.1"/>
    <property type="molecule type" value="Genomic_DNA"/>
</dbReference>
<dbReference type="GO" id="GO:0005737">
    <property type="term" value="C:cytoplasm"/>
    <property type="evidence" value="ECO:0007669"/>
    <property type="project" value="TreeGrafter"/>
</dbReference>
<proteinExistence type="predicted"/>
<dbReference type="OrthoDB" id="30840at2759"/>
<dbReference type="CDD" id="cd04301">
    <property type="entry name" value="NAT_SF"/>
    <property type="match status" value="1"/>
</dbReference>
<dbReference type="InterPro" id="IPR000182">
    <property type="entry name" value="GNAT_dom"/>
</dbReference>
<reference evidence="5" key="1">
    <citation type="submission" date="2020-04" db="EMBL/GenBank/DDBJ databases">
        <title>Genome Assembly and Annotation of Botryosphaeria dothidea sdau 11-99, a Latent Pathogen of Apple Fruit Ring Rot in China.</title>
        <authorList>
            <person name="Yu C."/>
            <person name="Diao Y."/>
            <person name="Lu Q."/>
            <person name="Zhao J."/>
            <person name="Cui S."/>
            <person name="Peng C."/>
            <person name="He B."/>
            <person name="Liu H."/>
        </authorList>
    </citation>
    <scope>NUCLEOTIDE SEQUENCE [LARGE SCALE GENOMIC DNA]</scope>
    <source>
        <strain evidence="5">Sdau11-99</strain>
    </source>
</reference>
<feature type="compositionally biased region" description="Basic and acidic residues" evidence="3">
    <location>
        <begin position="32"/>
        <end position="52"/>
    </location>
</feature>
<dbReference type="AlphaFoldDB" id="A0A8H4IWC3"/>
<evidence type="ECO:0000256" key="3">
    <source>
        <dbReference type="SAM" id="MobiDB-lite"/>
    </source>
</evidence>
<dbReference type="GO" id="GO:0004059">
    <property type="term" value="F:aralkylamine N-acetyltransferase activity"/>
    <property type="evidence" value="ECO:0007669"/>
    <property type="project" value="TreeGrafter"/>
</dbReference>
<keyword evidence="1" id="KW-0808">Transferase</keyword>
<dbReference type="PANTHER" id="PTHR10908:SF0">
    <property type="entry name" value="SEROTONIN N-ACETYLTRANSFERASE"/>
    <property type="match status" value="1"/>
</dbReference>